<name>A0A445LIS0_GLYSO</name>
<dbReference type="AlphaFoldDB" id="A0A445LIS0"/>
<feature type="compositionally biased region" description="Basic and acidic residues" evidence="1">
    <location>
        <begin position="58"/>
        <end position="72"/>
    </location>
</feature>
<proteinExistence type="predicted"/>
<feature type="compositionally biased region" description="Polar residues" evidence="1">
    <location>
        <begin position="14"/>
        <end position="25"/>
    </location>
</feature>
<comment type="caution">
    <text evidence="2">The sequence shown here is derived from an EMBL/GenBank/DDBJ whole genome shotgun (WGS) entry which is preliminary data.</text>
</comment>
<keyword evidence="3" id="KW-1185">Reference proteome</keyword>
<protein>
    <submittedName>
        <fullName evidence="2">Uncharacterized protein</fullName>
    </submittedName>
</protein>
<evidence type="ECO:0000256" key="1">
    <source>
        <dbReference type="SAM" id="MobiDB-lite"/>
    </source>
</evidence>
<evidence type="ECO:0000313" key="2">
    <source>
        <dbReference type="EMBL" id="RZC23087.1"/>
    </source>
</evidence>
<organism evidence="2 3">
    <name type="scientific">Glycine soja</name>
    <name type="common">Wild soybean</name>
    <dbReference type="NCBI Taxonomy" id="3848"/>
    <lineage>
        <taxon>Eukaryota</taxon>
        <taxon>Viridiplantae</taxon>
        <taxon>Streptophyta</taxon>
        <taxon>Embryophyta</taxon>
        <taxon>Tracheophyta</taxon>
        <taxon>Spermatophyta</taxon>
        <taxon>Magnoliopsida</taxon>
        <taxon>eudicotyledons</taxon>
        <taxon>Gunneridae</taxon>
        <taxon>Pentapetalae</taxon>
        <taxon>rosids</taxon>
        <taxon>fabids</taxon>
        <taxon>Fabales</taxon>
        <taxon>Fabaceae</taxon>
        <taxon>Papilionoideae</taxon>
        <taxon>50 kb inversion clade</taxon>
        <taxon>NPAAA clade</taxon>
        <taxon>indigoferoid/millettioid clade</taxon>
        <taxon>Phaseoleae</taxon>
        <taxon>Glycine</taxon>
        <taxon>Glycine subgen. Soja</taxon>
    </lineage>
</organism>
<dbReference type="EMBL" id="QZWG01000002">
    <property type="protein sequence ID" value="RZC23087.1"/>
    <property type="molecule type" value="Genomic_DNA"/>
</dbReference>
<dbReference type="Proteomes" id="UP000289340">
    <property type="component" value="Chromosome 2"/>
</dbReference>
<feature type="region of interest" description="Disordered" evidence="1">
    <location>
        <begin position="14"/>
        <end position="82"/>
    </location>
</feature>
<evidence type="ECO:0000313" key="3">
    <source>
        <dbReference type="Proteomes" id="UP000289340"/>
    </source>
</evidence>
<accession>A0A445LIS0</accession>
<reference evidence="2 3" key="1">
    <citation type="submission" date="2018-09" db="EMBL/GenBank/DDBJ databases">
        <title>A high-quality reference genome of wild soybean provides a powerful tool to mine soybean genomes.</title>
        <authorList>
            <person name="Xie M."/>
            <person name="Chung C.Y.L."/>
            <person name="Li M.-W."/>
            <person name="Wong F.-L."/>
            <person name="Chan T.-F."/>
            <person name="Lam H.-M."/>
        </authorList>
    </citation>
    <scope>NUCLEOTIDE SEQUENCE [LARGE SCALE GENOMIC DNA]</scope>
    <source>
        <strain evidence="3">cv. W05</strain>
        <tissue evidence="2">Hypocotyl of etiolated seedlings</tissue>
    </source>
</reference>
<feature type="compositionally biased region" description="Polar residues" evidence="1">
    <location>
        <begin position="33"/>
        <end position="42"/>
    </location>
</feature>
<sequence length="82" mass="9170">MKCSSLQQCNLLTTKTSKDQPNPYWSTLAAGPTSLTQPNESEFTAEPDLPNEELGPISKDKDKILHNQPQKDHGKKLSMFLQ</sequence>
<gene>
    <name evidence="2" type="ORF">D0Y65_002777</name>
</gene>